<dbReference type="GO" id="GO:0051073">
    <property type="term" value="F:adenosylcobinamide-GDP ribazoletransferase activity"/>
    <property type="evidence" value="ECO:0007669"/>
    <property type="project" value="UniProtKB-EC"/>
</dbReference>
<evidence type="ECO:0000256" key="2">
    <source>
        <dbReference type="ARBA" id="ARBA00004651"/>
    </source>
</evidence>
<comment type="catalytic activity">
    <reaction evidence="17 19">
        <text>alpha-ribazole + adenosylcob(III)inamide-GDP = adenosylcob(III)alamin + GMP + H(+)</text>
        <dbReference type="Rhea" id="RHEA:16049"/>
        <dbReference type="ChEBI" id="CHEBI:10329"/>
        <dbReference type="ChEBI" id="CHEBI:15378"/>
        <dbReference type="ChEBI" id="CHEBI:18408"/>
        <dbReference type="ChEBI" id="CHEBI:58115"/>
        <dbReference type="ChEBI" id="CHEBI:60487"/>
        <dbReference type="EC" id="2.7.8.26"/>
    </reaction>
</comment>
<evidence type="ECO:0000256" key="13">
    <source>
        <dbReference type="ARBA" id="ARBA00023136"/>
    </source>
</evidence>
<keyword evidence="13 19" id="KW-0472">Membrane</keyword>
<dbReference type="InterPro" id="IPR003805">
    <property type="entry name" value="CobS"/>
</dbReference>
<comment type="function">
    <text evidence="14 19">Joins adenosylcobinamide-GDP and alpha-ribazole to generate adenosylcobalamin (Ado-cobalamin). Also synthesizes adenosylcobalamin 5'-phosphate from adenosylcobinamide-GDP and alpha-ribazole 5'-phosphate.</text>
</comment>
<keyword evidence="7 19" id="KW-1003">Cell membrane</keyword>
<evidence type="ECO:0000256" key="14">
    <source>
        <dbReference type="ARBA" id="ARBA00025228"/>
    </source>
</evidence>
<comment type="similarity">
    <text evidence="4 19">Belongs to the CobS family.</text>
</comment>
<evidence type="ECO:0000256" key="11">
    <source>
        <dbReference type="ARBA" id="ARBA00022842"/>
    </source>
</evidence>
<evidence type="ECO:0000256" key="12">
    <source>
        <dbReference type="ARBA" id="ARBA00022989"/>
    </source>
</evidence>
<dbReference type="RefSeq" id="WP_374832475.1">
    <property type="nucleotide sequence ID" value="NZ_JBHEEZ010000015.1"/>
</dbReference>
<feature type="transmembrane region" description="Helical" evidence="19">
    <location>
        <begin position="215"/>
        <end position="236"/>
    </location>
</feature>
<gene>
    <name evidence="19" type="primary">cobS</name>
    <name evidence="20" type="ORF">ACFO1V_13575</name>
</gene>
<evidence type="ECO:0000256" key="10">
    <source>
        <dbReference type="ARBA" id="ARBA00022692"/>
    </source>
</evidence>
<dbReference type="HAMAP" id="MF_00719">
    <property type="entry name" value="CobS"/>
    <property type="match status" value="1"/>
</dbReference>
<reference evidence="21" key="1">
    <citation type="journal article" date="2019" name="Int. J. Syst. Evol. Microbiol.">
        <title>The Global Catalogue of Microorganisms (GCM) 10K type strain sequencing project: providing services to taxonomists for standard genome sequencing and annotation.</title>
        <authorList>
            <consortium name="The Broad Institute Genomics Platform"/>
            <consortium name="The Broad Institute Genome Sequencing Center for Infectious Disease"/>
            <person name="Wu L."/>
            <person name="Ma J."/>
        </authorList>
    </citation>
    <scope>NUCLEOTIDE SEQUENCE [LARGE SCALE GENOMIC DNA]</scope>
    <source>
        <strain evidence="21">CGMCC 1.15731</strain>
    </source>
</reference>
<dbReference type="NCBIfam" id="NF001276">
    <property type="entry name" value="PRK00235.1-2"/>
    <property type="match status" value="1"/>
</dbReference>
<evidence type="ECO:0000313" key="20">
    <source>
        <dbReference type="EMBL" id="MFC4626222.1"/>
    </source>
</evidence>
<keyword evidence="21" id="KW-1185">Reference proteome</keyword>
<evidence type="ECO:0000256" key="1">
    <source>
        <dbReference type="ARBA" id="ARBA00001946"/>
    </source>
</evidence>
<dbReference type="EMBL" id="JBHSEL010000123">
    <property type="protein sequence ID" value="MFC4626222.1"/>
    <property type="molecule type" value="Genomic_DNA"/>
</dbReference>
<accession>A0ABV9H7B6</accession>
<evidence type="ECO:0000256" key="4">
    <source>
        <dbReference type="ARBA" id="ARBA00010561"/>
    </source>
</evidence>
<keyword evidence="8 19" id="KW-0169">Cobalamin biosynthesis</keyword>
<name>A0ABV9H7B6_9HYPH</name>
<evidence type="ECO:0000256" key="19">
    <source>
        <dbReference type="HAMAP-Rule" id="MF_00719"/>
    </source>
</evidence>
<keyword evidence="12 19" id="KW-1133">Transmembrane helix</keyword>
<dbReference type="EC" id="2.7.8.26" evidence="5 19"/>
<evidence type="ECO:0000256" key="16">
    <source>
        <dbReference type="ARBA" id="ARBA00032853"/>
    </source>
</evidence>
<dbReference type="Pfam" id="PF02654">
    <property type="entry name" value="CobS"/>
    <property type="match status" value="1"/>
</dbReference>
<evidence type="ECO:0000256" key="5">
    <source>
        <dbReference type="ARBA" id="ARBA00013200"/>
    </source>
</evidence>
<comment type="pathway">
    <text evidence="3 19">Cofactor biosynthesis; adenosylcobalamin biosynthesis; adenosylcobalamin from cob(II)yrinate a,c-diamide: step 7/7.</text>
</comment>
<comment type="catalytic activity">
    <reaction evidence="18 19">
        <text>alpha-ribazole 5'-phosphate + adenosylcob(III)inamide-GDP = adenosylcob(III)alamin 5'-phosphate + GMP + H(+)</text>
        <dbReference type="Rhea" id="RHEA:23560"/>
        <dbReference type="ChEBI" id="CHEBI:15378"/>
        <dbReference type="ChEBI" id="CHEBI:57918"/>
        <dbReference type="ChEBI" id="CHEBI:58115"/>
        <dbReference type="ChEBI" id="CHEBI:60487"/>
        <dbReference type="ChEBI" id="CHEBI:60493"/>
        <dbReference type="EC" id="2.7.8.26"/>
    </reaction>
</comment>
<keyword evidence="10 19" id="KW-0812">Transmembrane</keyword>
<organism evidence="20 21">
    <name type="scientific">Daeguia caeni</name>
    <dbReference type="NCBI Taxonomy" id="439612"/>
    <lineage>
        <taxon>Bacteria</taxon>
        <taxon>Pseudomonadati</taxon>
        <taxon>Pseudomonadota</taxon>
        <taxon>Alphaproteobacteria</taxon>
        <taxon>Hyphomicrobiales</taxon>
        <taxon>Brucellaceae</taxon>
        <taxon>Daeguia</taxon>
    </lineage>
</organism>
<comment type="subcellular location">
    <subcellularLocation>
        <location evidence="2 19">Cell membrane</location>
        <topology evidence="2 19">Multi-pass membrane protein</topology>
    </subcellularLocation>
</comment>
<feature type="transmembrane region" description="Helical" evidence="19">
    <location>
        <begin position="119"/>
        <end position="142"/>
    </location>
</feature>
<protein>
    <recommendedName>
        <fullName evidence="6 19">Adenosylcobinamide-GDP ribazoletransferase</fullName>
        <ecNumber evidence="5 19">2.7.8.26</ecNumber>
    </recommendedName>
    <alternativeName>
        <fullName evidence="16 19">Cobalamin synthase</fullName>
    </alternativeName>
    <alternativeName>
        <fullName evidence="15 19">Cobalamin-5'-phosphate synthase</fullName>
    </alternativeName>
</protein>
<proteinExistence type="inferred from homology"/>
<dbReference type="Proteomes" id="UP001596042">
    <property type="component" value="Unassembled WGS sequence"/>
</dbReference>
<evidence type="ECO:0000313" key="21">
    <source>
        <dbReference type="Proteomes" id="UP001596042"/>
    </source>
</evidence>
<keyword evidence="9 19" id="KW-0808">Transferase</keyword>
<feature type="transmembrane region" description="Helical" evidence="19">
    <location>
        <begin position="45"/>
        <end position="63"/>
    </location>
</feature>
<evidence type="ECO:0000256" key="3">
    <source>
        <dbReference type="ARBA" id="ARBA00004663"/>
    </source>
</evidence>
<evidence type="ECO:0000256" key="9">
    <source>
        <dbReference type="ARBA" id="ARBA00022679"/>
    </source>
</evidence>
<evidence type="ECO:0000256" key="6">
    <source>
        <dbReference type="ARBA" id="ARBA00015850"/>
    </source>
</evidence>
<comment type="cofactor">
    <cofactor evidence="1 19">
        <name>Mg(2+)</name>
        <dbReference type="ChEBI" id="CHEBI:18420"/>
    </cofactor>
</comment>
<feature type="transmembrane region" description="Helical" evidence="19">
    <location>
        <begin position="148"/>
        <end position="169"/>
    </location>
</feature>
<evidence type="ECO:0000256" key="17">
    <source>
        <dbReference type="ARBA" id="ARBA00048623"/>
    </source>
</evidence>
<sequence length="265" mass="27486">MQHISLISHMIRSIGFLTRLPVPQRWQAATASQPESDSLRQATRAFALVGALLGFLAGIGLIIANGLHFPPLASSLVAIALLALMTGALHEDGLGDTVDGFFGASMPEKRLEIMKDSRIGTFAALTLFIWTGLKATLLAAIIERAGANLAALALIGSEALSRVGMLAIWHGLPSARPGGLADKIGTPEWESVVFAAITGLAIYCVTIWPSGGISAILFSLLLTTGLIYGFSQLCLARIGGQTGDTLGAAQQIGSLATLAGLVACL</sequence>
<feature type="transmembrane region" description="Helical" evidence="19">
    <location>
        <begin position="189"/>
        <end position="209"/>
    </location>
</feature>
<evidence type="ECO:0000256" key="18">
    <source>
        <dbReference type="ARBA" id="ARBA00049504"/>
    </source>
</evidence>
<keyword evidence="11 19" id="KW-0460">Magnesium</keyword>
<evidence type="ECO:0000256" key="8">
    <source>
        <dbReference type="ARBA" id="ARBA00022573"/>
    </source>
</evidence>
<evidence type="ECO:0000256" key="15">
    <source>
        <dbReference type="ARBA" id="ARBA00032605"/>
    </source>
</evidence>
<comment type="caution">
    <text evidence="20">The sequence shown here is derived from an EMBL/GenBank/DDBJ whole genome shotgun (WGS) entry which is preliminary data.</text>
</comment>
<dbReference type="PANTHER" id="PTHR34148:SF1">
    <property type="entry name" value="ADENOSYLCOBINAMIDE-GDP RIBAZOLETRANSFERASE"/>
    <property type="match status" value="1"/>
</dbReference>
<dbReference type="NCBIfam" id="TIGR00317">
    <property type="entry name" value="cobS"/>
    <property type="match status" value="1"/>
</dbReference>
<dbReference type="PANTHER" id="PTHR34148">
    <property type="entry name" value="ADENOSYLCOBINAMIDE-GDP RIBAZOLETRANSFERASE"/>
    <property type="match status" value="1"/>
</dbReference>
<evidence type="ECO:0000256" key="7">
    <source>
        <dbReference type="ARBA" id="ARBA00022475"/>
    </source>
</evidence>